<dbReference type="SUPFAM" id="SSF53790">
    <property type="entry name" value="Tetrapyrrole methylase"/>
    <property type="match status" value="1"/>
</dbReference>
<sequence length="247" mass="27430">MASLYLIGIGPGSMDNLTGLAVKKLNESSVIIGYKYYINLIRPILKNKEIIESEITNEVDRAERAVLEVLNGKTVSLVSSGDSGIYGMAGLALEIISKKNIDIDVHVIPGISALNSAAALLGSPIMNDFCSISLSTNLTPWNIIEKRIMNAAEADFVIIFYNPKSMRRQNGIVNAMEIIKRYRNESTPVGIVKNAYRDGQEVILTDIKSMDYNTIDMFSTVIIGNSQTYSYKDFMITPRGYSKKYEY</sequence>
<evidence type="ECO:0000256" key="4">
    <source>
        <dbReference type="ARBA" id="ARBA00022679"/>
    </source>
</evidence>
<evidence type="ECO:0000313" key="8">
    <source>
        <dbReference type="Proteomes" id="UP000050320"/>
    </source>
</evidence>
<gene>
    <name evidence="7" type="ORF">AOG54_07500</name>
</gene>
<accession>A0A0Q0VR79</accession>
<proteinExistence type="predicted"/>
<evidence type="ECO:0000256" key="1">
    <source>
        <dbReference type="ARBA" id="ARBA00004953"/>
    </source>
</evidence>
<evidence type="ECO:0000259" key="6">
    <source>
        <dbReference type="Pfam" id="PF00590"/>
    </source>
</evidence>
<dbReference type="UniPathway" id="UPA00148"/>
<evidence type="ECO:0000313" key="7">
    <source>
        <dbReference type="EMBL" id="KQB36393.1"/>
    </source>
</evidence>
<keyword evidence="4" id="KW-0808">Transferase</keyword>
<keyword evidence="3" id="KW-0489">Methyltransferase</keyword>
<name>A0A0Q0VR79_9ARCH</name>
<dbReference type="RefSeq" id="WP_048101497.1">
    <property type="nucleotide sequence ID" value="NZ_JBBYJF010000004.1"/>
</dbReference>
<dbReference type="Proteomes" id="UP000050320">
    <property type="component" value="Unassembled WGS sequence"/>
</dbReference>
<dbReference type="InterPro" id="IPR000878">
    <property type="entry name" value="4pyrrol_Mease"/>
</dbReference>
<dbReference type="Pfam" id="PF00590">
    <property type="entry name" value="TP_methylase"/>
    <property type="match status" value="1"/>
</dbReference>
<dbReference type="GeneID" id="84222501"/>
<dbReference type="PANTHER" id="PTHR47036:SF1">
    <property type="entry name" value="COBALT-FACTOR III C(17)-METHYLTRANSFERASE-RELATED"/>
    <property type="match status" value="1"/>
</dbReference>
<keyword evidence="8" id="KW-1185">Reference proteome</keyword>
<evidence type="ECO:0000256" key="2">
    <source>
        <dbReference type="ARBA" id="ARBA00022573"/>
    </source>
</evidence>
<dbReference type="EMBL" id="LKBG01000020">
    <property type="protein sequence ID" value="KQB36393.1"/>
    <property type="molecule type" value="Genomic_DNA"/>
</dbReference>
<feature type="domain" description="Tetrapyrrole methylase" evidence="6">
    <location>
        <begin position="4"/>
        <end position="209"/>
    </location>
</feature>
<organism evidence="7 8">
    <name type="scientific">Acidiplasma aeolicum</name>
    <dbReference type="NCBI Taxonomy" id="507754"/>
    <lineage>
        <taxon>Archaea</taxon>
        <taxon>Methanobacteriati</taxon>
        <taxon>Thermoplasmatota</taxon>
        <taxon>Thermoplasmata</taxon>
        <taxon>Thermoplasmatales</taxon>
        <taxon>Ferroplasmaceae</taxon>
        <taxon>Acidiplasma</taxon>
    </lineage>
</organism>
<dbReference type="GO" id="GO:0032259">
    <property type="term" value="P:methylation"/>
    <property type="evidence" value="ECO:0007669"/>
    <property type="project" value="UniProtKB-KW"/>
</dbReference>
<dbReference type="InterPro" id="IPR006363">
    <property type="entry name" value="Cbl_synth_CobJ/CibH_dom"/>
</dbReference>
<dbReference type="NCBIfam" id="TIGR01466">
    <property type="entry name" value="cobJ_cbiH"/>
    <property type="match status" value="1"/>
</dbReference>
<dbReference type="CDD" id="cd11646">
    <property type="entry name" value="Precorrin_3B_C17_MT"/>
    <property type="match status" value="1"/>
</dbReference>
<dbReference type="InterPro" id="IPR014776">
    <property type="entry name" value="4pyrrole_Mease_sub2"/>
</dbReference>
<reference evidence="7 8" key="1">
    <citation type="submission" date="2015-09" db="EMBL/GenBank/DDBJ databases">
        <title>Heavy metals and arsenic resistance mechanisms in polyextremophilic archaea of the family Ferroplasmaceae.</title>
        <authorList>
            <person name="Bulaev A.G."/>
            <person name="Kanygina A.V."/>
        </authorList>
    </citation>
    <scope>NUCLEOTIDE SEQUENCE [LARGE SCALE GENOMIC DNA]</scope>
    <source>
        <strain evidence="7 8">VT</strain>
    </source>
</reference>
<dbReference type="Gene3D" id="3.40.1010.10">
    <property type="entry name" value="Cobalt-precorrin-4 Transmethylase, Domain 1"/>
    <property type="match status" value="1"/>
</dbReference>
<keyword evidence="5" id="KW-0949">S-adenosyl-L-methionine</keyword>
<evidence type="ECO:0000256" key="3">
    <source>
        <dbReference type="ARBA" id="ARBA00022603"/>
    </source>
</evidence>
<dbReference type="InterPro" id="IPR014777">
    <property type="entry name" value="4pyrrole_Mease_sub1"/>
</dbReference>
<evidence type="ECO:0000256" key="5">
    <source>
        <dbReference type="ARBA" id="ARBA00022691"/>
    </source>
</evidence>
<dbReference type="PANTHER" id="PTHR47036">
    <property type="entry name" value="COBALT-FACTOR III C(17)-METHYLTRANSFERASE-RELATED"/>
    <property type="match status" value="1"/>
</dbReference>
<dbReference type="InterPro" id="IPR035996">
    <property type="entry name" value="4pyrrol_Methylase_sf"/>
</dbReference>
<comment type="caution">
    <text evidence="7">The sequence shown here is derived from an EMBL/GenBank/DDBJ whole genome shotgun (WGS) entry which is preliminary data.</text>
</comment>
<dbReference type="OrthoDB" id="35891at2157"/>
<comment type="pathway">
    <text evidence="1">Cofactor biosynthesis; adenosylcobalamin biosynthesis.</text>
</comment>
<dbReference type="GO" id="GO:0009236">
    <property type="term" value="P:cobalamin biosynthetic process"/>
    <property type="evidence" value="ECO:0007669"/>
    <property type="project" value="UniProtKB-UniPathway"/>
</dbReference>
<dbReference type="Gene3D" id="3.30.950.10">
    <property type="entry name" value="Methyltransferase, Cobalt-precorrin-4 Transmethylase, Domain 2"/>
    <property type="match status" value="1"/>
</dbReference>
<dbReference type="AlphaFoldDB" id="A0A0Q0VR79"/>
<dbReference type="GO" id="GO:0008168">
    <property type="term" value="F:methyltransferase activity"/>
    <property type="evidence" value="ECO:0007669"/>
    <property type="project" value="UniProtKB-KW"/>
</dbReference>
<keyword evidence="2" id="KW-0169">Cobalamin biosynthesis</keyword>
<dbReference type="InterPro" id="IPR051810">
    <property type="entry name" value="Precorrin_MeTrfase"/>
</dbReference>
<protein>
    <recommendedName>
        <fullName evidence="6">Tetrapyrrole methylase domain-containing protein</fullName>
    </recommendedName>
</protein>